<gene>
    <name evidence="3" type="ORF">IMSHALPRED_009164</name>
</gene>
<keyword evidence="2" id="KW-1133">Transmembrane helix</keyword>
<dbReference type="OrthoDB" id="5367970at2759"/>
<name>A0A8H3IBS8_9LECA</name>
<evidence type="ECO:0000313" key="3">
    <source>
        <dbReference type="EMBL" id="CAF9910340.1"/>
    </source>
</evidence>
<evidence type="ECO:0000313" key="4">
    <source>
        <dbReference type="Proteomes" id="UP000664534"/>
    </source>
</evidence>
<dbReference type="EMBL" id="CAJPDT010000007">
    <property type="protein sequence ID" value="CAF9910340.1"/>
    <property type="molecule type" value="Genomic_DNA"/>
</dbReference>
<proteinExistence type="predicted"/>
<keyword evidence="2" id="KW-0472">Membrane</keyword>
<feature type="transmembrane region" description="Helical" evidence="2">
    <location>
        <begin position="404"/>
        <end position="429"/>
    </location>
</feature>
<accession>A0A8H3IBS8</accession>
<evidence type="ECO:0000256" key="2">
    <source>
        <dbReference type="SAM" id="Phobius"/>
    </source>
</evidence>
<feature type="region of interest" description="Disordered" evidence="1">
    <location>
        <begin position="656"/>
        <end position="675"/>
    </location>
</feature>
<keyword evidence="4" id="KW-1185">Reference proteome</keyword>
<organism evidence="3 4">
    <name type="scientific">Imshaugia aleurites</name>
    <dbReference type="NCBI Taxonomy" id="172621"/>
    <lineage>
        <taxon>Eukaryota</taxon>
        <taxon>Fungi</taxon>
        <taxon>Dikarya</taxon>
        <taxon>Ascomycota</taxon>
        <taxon>Pezizomycotina</taxon>
        <taxon>Lecanoromycetes</taxon>
        <taxon>OSLEUM clade</taxon>
        <taxon>Lecanoromycetidae</taxon>
        <taxon>Lecanorales</taxon>
        <taxon>Lecanorineae</taxon>
        <taxon>Parmeliaceae</taxon>
        <taxon>Imshaugia</taxon>
    </lineage>
</organism>
<evidence type="ECO:0000256" key="1">
    <source>
        <dbReference type="SAM" id="MobiDB-lite"/>
    </source>
</evidence>
<feature type="region of interest" description="Disordered" evidence="1">
    <location>
        <begin position="568"/>
        <end position="587"/>
    </location>
</feature>
<protein>
    <submittedName>
        <fullName evidence="3">Uncharacterized protein</fullName>
    </submittedName>
</protein>
<dbReference type="AlphaFoldDB" id="A0A8H3IBS8"/>
<comment type="caution">
    <text evidence="3">The sequence shown here is derived from an EMBL/GenBank/DDBJ whole genome shotgun (WGS) entry which is preliminary data.</text>
</comment>
<feature type="compositionally biased region" description="Low complexity" evidence="1">
    <location>
        <begin position="568"/>
        <end position="586"/>
    </location>
</feature>
<sequence length="805" mass="85534">MDPVVDLAPRTVIEDGVAYAVMAVHGFLYFGGTEDDGPYRLEVCMVDNIDAGNDGGLVLQGFDYTIANKDRQVSQRAGRLIIDLPETTIMNHEIIDPTTGDGIAYETLAQDPEYRIGTGLTDGINDCFTYIERFITNIGIEVSSNVQRYFHIASLWYQSWSPEENERYRATLPIKVMVRAVAVGDSGKSLTVFSIPEAEEPACEQKVKRDSSCALPSREVPDASDIEEKSVLAMDPIEADLPAQMLVLDPGGDLAASSAPAATTDIDTKVTIARAGGVLTTFVTVGEEVLEKLQIAAADLLGPAFVILEFIGKQWKMATIGSVNTAAAIAAGFAPEGPVGWIIDAAIFILFAILPGLLPTIPPALITDVQGIIQRTFFNNVTHTGNEQCQQGSSGIPGNPDCQVLYGAGTLAMVLGLTNFATIAFLWFFNQGYAMTIPDIAAAFYVVNDTVAGDGSDQVATINCLNSQGTSGSRAGRVGVEDPYHCWNPQYSVNLSLIYLNTTGEWADKVEPRIIPAPGGDCELVAFPGALYFASWNTTLTGLPSDALCNITADSPVTGTIVAPGNVSANSASSAPATPSSTSCASDPNILPETPFTSLSPQDYTCLSYGSTSLCLPPGTYSKQSGLGFEIKDVTTLHFPPTAGTWNLTVAFEPPAPSHGRTHHDTETYTSDQTPPASSSTFYAFAGSMQIIDTDTNNAASFVITSPTNGTGPDPVCCLFTETSYAGDAWCAGPGIGNLPIQWQDQAESVNCYSGALMKISANTYDCWDQSAPEVGTLDDLSQQPYGGQKANYAKNVKAVWIYAS</sequence>
<keyword evidence="2" id="KW-0812">Transmembrane</keyword>
<dbReference type="Proteomes" id="UP000664534">
    <property type="component" value="Unassembled WGS sequence"/>
</dbReference>
<reference evidence="3" key="1">
    <citation type="submission" date="2021-03" db="EMBL/GenBank/DDBJ databases">
        <authorList>
            <person name="Tagirdzhanova G."/>
        </authorList>
    </citation>
    <scope>NUCLEOTIDE SEQUENCE</scope>
</reference>